<keyword evidence="1 2" id="KW-0784">Thiamine biosynthesis</keyword>
<dbReference type="Pfam" id="PF02769">
    <property type="entry name" value="AIRS_C"/>
    <property type="match status" value="1"/>
</dbReference>
<dbReference type="InterPro" id="IPR010918">
    <property type="entry name" value="PurM-like_C_dom"/>
</dbReference>
<feature type="binding site" evidence="2">
    <location>
        <position position="269"/>
    </location>
    <ligand>
        <name>substrate</name>
    </ligand>
</feature>
<dbReference type="InterPro" id="IPR036676">
    <property type="entry name" value="PurM-like_C_sf"/>
</dbReference>
<dbReference type="PIRSF" id="PIRSF005303">
    <property type="entry name" value="Thiam_monoph_kin"/>
    <property type="match status" value="1"/>
</dbReference>
<organism evidence="5 6">
    <name type="scientific">Enterovirga rhinocerotis</name>
    <dbReference type="NCBI Taxonomy" id="1339210"/>
    <lineage>
        <taxon>Bacteria</taxon>
        <taxon>Pseudomonadati</taxon>
        <taxon>Pseudomonadota</taxon>
        <taxon>Alphaproteobacteria</taxon>
        <taxon>Hyphomicrobiales</taxon>
        <taxon>Methylobacteriaceae</taxon>
        <taxon>Enterovirga</taxon>
    </lineage>
</organism>
<dbReference type="UniPathway" id="UPA00060">
    <property type="reaction ID" value="UER00142"/>
</dbReference>
<dbReference type="InterPro" id="IPR006283">
    <property type="entry name" value="ThiL-like"/>
</dbReference>
<keyword evidence="2" id="KW-0547">Nucleotide-binding</keyword>
<protein>
    <recommendedName>
        <fullName evidence="2">Thiamine-monophosphate kinase</fullName>
        <shortName evidence="2">TMP kinase</shortName>
        <shortName evidence="2">Thiamine-phosphate kinase</shortName>
        <ecNumber evidence="2">2.7.4.16</ecNumber>
    </recommendedName>
</protein>
<sequence>MARASEDDLIARHFAPLAGKGGLGLRDDAAEYAPTPGHDLVLTADALVAGVHFLPDDPPRSIGVKALGVNLSDLAAKGATPVGFLLALALPDSWTEEWLAAFCEGLGAISSSAGCALLGGDTVRAAGPLTLSITALGEVPAGRMVRRTTARPGDLICVTGSIGDAVLGLALLGSEQPVWRSGLATRDAGFLIDRYREPQPRGGLAEALRDLANAAMDVSDGLAGDVSKMLRASGVGGVIDLDRVPWSGAAAAVLAQAPEFRDRLVAGGDDYEILFTLPETGLPAMRQRSAEAGIPITVIGRVMDGDSAITFRDGGLEHRLGQTSYQHFR</sequence>
<gene>
    <name evidence="2" type="primary">thiL</name>
    <name evidence="5" type="ORF">EV668_1378</name>
</gene>
<keyword evidence="2" id="KW-0067">ATP-binding</keyword>
<comment type="function">
    <text evidence="2">Catalyzes the ATP-dependent phosphorylation of thiamine-monophosphate (TMP) to form thiamine-pyrophosphate (TPP), the active form of vitamin B1.</text>
</comment>
<evidence type="ECO:0000256" key="2">
    <source>
        <dbReference type="HAMAP-Rule" id="MF_02128"/>
    </source>
</evidence>
<feature type="binding site" evidence="2">
    <location>
        <position position="147"/>
    </location>
    <ligand>
        <name>ATP</name>
        <dbReference type="ChEBI" id="CHEBI:30616"/>
    </ligand>
</feature>
<dbReference type="GO" id="GO:0005524">
    <property type="term" value="F:ATP binding"/>
    <property type="evidence" value="ECO:0007669"/>
    <property type="project" value="UniProtKB-UniRule"/>
</dbReference>
<feature type="binding site" evidence="2">
    <location>
        <position position="52"/>
    </location>
    <ligand>
        <name>substrate</name>
    </ligand>
</feature>
<feature type="binding site" evidence="2">
    <location>
        <position position="45"/>
    </location>
    <ligand>
        <name>Mg(2+)</name>
        <dbReference type="ChEBI" id="CHEBI:18420"/>
        <label>1</label>
    </ligand>
</feature>
<feature type="binding site" evidence="2">
    <location>
        <position position="121"/>
    </location>
    <ligand>
        <name>Mg(2+)</name>
        <dbReference type="ChEBI" id="CHEBI:18420"/>
        <label>1</label>
    </ligand>
</feature>
<feature type="binding site" evidence="2">
    <location>
        <position position="325"/>
    </location>
    <ligand>
        <name>substrate</name>
    </ligand>
</feature>
<dbReference type="Gene3D" id="3.90.650.10">
    <property type="entry name" value="PurM-like C-terminal domain"/>
    <property type="match status" value="1"/>
</dbReference>
<dbReference type="PANTHER" id="PTHR30270">
    <property type="entry name" value="THIAMINE-MONOPHOSPHATE KINASE"/>
    <property type="match status" value="1"/>
</dbReference>
<dbReference type="EMBL" id="SNZR01000011">
    <property type="protein sequence ID" value="TDR94105.1"/>
    <property type="molecule type" value="Genomic_DNA"/>
</dbReference>
<comment type="similarity">
    <text evidence="2">Belongs to the thiamine-monophosphate kinase family.</text>
</comment>
<keyword evidence="2" id="KW-0460">Magnesium</keyword>
<feature type="binding site" evidence="2">
    <location>
        <position position="219"/>
    </location>
    <ligand>
        <name>ATP</name>
        <dbReference type="ChEBI" id="CHEBI:30616"/>
    </ligand>
</feature>
<keyword evidence="2" id="KW-0808">Transferase</keyword>
<comment type="caution">
    <text evidence="2">Lacks conserved residue(s) required for the propagation of feature annotation.</text>
</comment>
<comment type="caution">
    <text evidence="5">The sequence shown here is derived from an EMBL/GenBank/DDBJ whole genome shotgun (WGS) entry which is preliminary data.</text>
</comment>
<comment type="pathway">
    <text evidence="2">Cofactor biosynthesis; thiamine diphosphate biosynthesis; thiamine diphosphate from thiamine phosphate: step 1/1.</text>
</comment>
<feature type="binding site" evidence="2">
    <location>
        <position position="73"/>
    </location>
    <ligand>
        <name>Mg(2+)</name>
        <dbReference type="ChEBI" id="CHEBI:18420"/>
        <label>2</label>
    </ligand>
</feature>
<dbReference type="InterPro" id="IPR016188">
    <property type="entry name" value="PurM-like_N"/>
</dbReference>
<dbReference type="OrthoDB" id="9802811at2"/>
<dbReference type="CDD" id="cd02194">
    <property type="entry name" value="ThiL"/>
    <property type="match status" value="1"/>
</dbReference>
<keyword evidence="2 5" id="KW-0418">Kinase</keyword>
<dbReference type="InterPro" id="IPR036921">
    <property type="entry name" value="PurM-like_N_sf"/>
</dbReference>
<feature type="binding site" evidence="2">
    <location>
        <position position="217"/>
    </location>
    <ligand>
        <name>Mg(2+)</name>
        <dbReference type="ChEBI" id="CHEBI:18420"/>
        <label>3</label>
    </ligand>
</feature>
<evidence type="ECO:0000259" key="3">
    <source>
        <dbReference type="Pfam" id="PF00586"/>
    </source>
</evidence>
<dbReference type="NCBIfam" id="TIGR01379">
    <property type="entry name" value="thiL"/>
    <property type="match status" value="1"/>
</dbReference>
<dbReference type="EC" id="2.7.4.16" evidence="2"/>
<feature type="binding site" evidence="2">
    <location>
        <position position="73"/>
    </location>
    <ligand>
        <name>Mg(2+)</name>
        <dbReference type="ChEBI" id="CHEBI:18420"/>
        <label>3</label>
    </ligand>
</feature>
<feature type="domain" description="PurM-like C-terminal" evidence="4">
    <location>
        <begin position="151"/>
        <end position="307"/>
    </location>
</feature>
<dbReference type="HAMAP" id="MF_02128">
    <property type="entry name" value="TMP_kinase"/>
    <property type="match status" value="1"/>
</dbReference>
<feature type="binding site" evidence="2">
    <location>
        <position position="73"/>
    </location>
    <ligand>
        <name>Mg(2+)</name>
        <dbReference type="ChEBI" id="CHEBI:18420"/>
        <label>4</label>
    </ligand>
</feature>
<name>A0A4R7C9R8_9HYPH</name>
<accession>A0A4R7C9R8</accession>
<reference evidence="5 6" key="1">
    <citation type="submission" date="2019-03" db="EMBL/GenBank/DDBJ databases">
        <title>Genomic Encyclopedia of Type Strains, Phase IV (KMG-IV): sequencing the most valuable type-strain genomes for metagenomic binning, comparative biology and taxonomic classification.</title>
        <authorList>
            <person name="Goeker M."/>
        </authorList>
    </citation>
    <scope>NUCLEOTIDE SEQUENCE [LARGE SCALE GENOMIC DNA]</scope>
    <source>
        <strain evidence="5 6">DSM 25903</strain>
    </source>
</reference>
<evidence type="ECO:0000256" key="1">
    <source>
        <dbReference type="ARBA" id="ARBA00022977"/>
    </source>
</evidence>
<dbReference type="SUPFAM" id="SSF55326">
    <property type="entry name" value="PurM N-terminal domain-like"/>
    <property type="match status" value="1"/>
</dbReference>
<feature type="binding site" evidence="2">
    <location>
        <begin position="120"/>
        <end position="121"/>
    </location>
    <ligand>
        <name>ATP</name>
        <dbReference type="ChEBI" id="CHEBI:30616"/>
    </ligand>
</feature>
<dbReference type="GO" id="GO:0009030">
    <property type="term" value="F:thiamine-phosphate kinase activity"/>
    <property type="evidence" value="ECO:0007669"/>
    <property type="project" value="UniProtKB-UniRule"/>
</dbReference>
<evidence type="ECO:0000313" key="5">
    <source>
        <dbReference type="EMBL" id="TDR94105.1"/>
    </source>
</evidence>
<keyword evidence="2" id="KW-0479">Metal-binding</keyword>
<comment type="miscellaneous">
    <text evidence="2">Reaction mechanism of ThiL seems to utilize a direct, inline transfer of the gamma-phosphate of ATP to TMP rather than a phosphorylated enzyme intermediate.</text>
</comment>
<proteinExistence type="inferred from homology"/>
<dbReference type="Gene3D" id="3.30.1330.10">
    <property type="entry name" value="PurM-like, N-terminal domain"/>
    <property type="match status" value="1"/>
</dbReference>
<dbReference type="SUPFAM" id="SSF56042">
    <property type="entry name" value="PurM C-terminal domain-like"/>
    <property type="match status" value="1"/>
</dbReference>
<feature type="binding site" evidence="2">
    <location>
        <position position="220"/>
    </location>
    <ligand>
        <name>Mg(2+)</name>
        <dbReference type="ChEBI" id="CHEBI:18420"/>
        <label>5</label>
    </ligand>
</feature>
<dbReference type="GO" id="GO:0009228">
    <property type="term" value="P:thiamine biosynthetic process"/>
    <property type="evidence" value="ECO:0007669"/>
    <property type="project" value="UniProtKB-KW"/>
</dbReference>
<comment type="catalytic activity">
    <reaction evidence="2">
        <text>thiamine phosphate + ATP = thiamine diphosphate + ADP</text>
        <dbReference type="Rhea" id="RHEA:15913"/>
        <dbReference type="ChEBI" id="CHEBI:30616"/>
        <dbReference type="ChEBI" id="CHEBI:37575"/>
        <dbReference type="ChEBI" id="CHEBI:58937"/>
        <dbReference type="ChEBI" id="CHEBI:456216"/>
        <dbReference type="EC" id="2.7.4.16"/>
    </reaction>
</comment>
<feature type="binding site" evidence="2">
    <location>
        <position position="28"/>
    </location>
    <ligand>
        <name>Mg(2+)</name>
        <dbReference type="ChEBI" id="CHEBI:18420"/>
        <label>3</label>
    </ligand>
</feature>
<evidence type="ECO:0000259" key="4">
    <source>
        <dbReference type="Pfam" id="PF02769"/>
    </source>
</evidence>
<dbReference type="GO" id="GO:0000287">
    <property type="term" value="F:magnesium ion binding"/>
    <property type="evidence" value="ECO:0007669"/>
    <property type="project" value="UniProtKB-UniRule"/>
</dbReference>
<dbReference type="GO" id="GO:0009229">
    <property type="term" value="P:thiamine diphosphate biosynthetic process"/>
    <property type="evidence" value="ECO:0007669"/>
    <property type="project" value="UniProtKB-UniRule"/>
</dbReference>
<feature type="binding site" evidence="2">
    <location>
        <position position="43"/>
    </location>
    <ligand>
        <name>Mg(2+)</name>
        <dbReference type="ChEBI" id="CHEBI:18420"/>
        <label>4</label>
    </ligand>
</feature>
<keyword evidence="6" id="KW-1185">Reference proteome</keyword>
<feature type="binding site" evidence="2">
    <location>
        <position position="45"/>
    </location>
    <ligand>
        <name>Mg(2+)</name>
        <dbReference type="ChEBI" id="CHEBI:18420"/>
        <label>2</label>
    </ligand>
</feature>
<feature type="binding site" evidence="2">
    <location>
        <position position="28"/>
    </location>
    <ligand>
        <name>Mg(2+)</name>
        <dbReference type="ChEBI" id="CHEBI:18420"/>
        <label>4</label>
    </ligand>
</feature>
<dbReference type="Proteomes" id="UP000295122">
    <property type="component" value="Unassembled WGS sequence"/>
</dbReference>
<dbReference type="PANTHER" id="PTHR30270:SF0">
    <property type="entry name" value="THIAMINE-MONOPHOSPHATE KINASE"/>
    <property type="match status" value="1"/>
</dbReference>
<evidence type="ECO:0000313" key="6">
    <source>
        <dbReference type="Proteomes" id="UP000295122"/>
    </source>
</evidence>
<dbReference type="Pfam" id="PF00586">
    <property type="entry name" value="AIRS"/>
    <property type="match status" value="1"/>
</dbReference>
<feature type="domain" description="PurM-like N-terminal" evidence="3">
    <location>
        <begin position="27"/>
        <end position="139"/>
    </location>
</feature>
<dbReference type="AlphaFoldDB" id="A0A4R7C9R8"/>
<dbReference type="RefSeq" id="WP_133769036.1">
    <property type="nucleotide sequence ID" value="NZ_SNZR01000011.1"/>
</dbReference>